<dbReference type="OrthoDB" id="3759485at2"/>
<dbReference type="AlphaFoldDB" id="D3Q8E7"/>
<dbReference type="Proteomes" id="UP000000844">
    <property type="component" value="Chromosome"/>
</dbReference>
<feature type="signal peptide" evidence="3">
    <location>
        <begin position="1"/>
        <end position="24"/>
    </location>
</feature>
<dbReference type="InterPro" id="IPR006311">
    <property type="entry name" value="TAT_signal"/>
</dbReference>
<dbReference type="PANTHER" id="PTHR30483">
    <property type="entry name" value="LEUCINE-SPECIFIC-BINDING PROTEIN"/>
    <property type="match status" value="1"/>
</dbReference>
<dbReference type="EMBL" id="CP001778">
    <property type="protein sequence ID" value="ADD42521.1"/>
    <property type="molecule type" value="Genomic_DNA"/>
</dbReference>
<evidence type="ECO:0000256" key="2">
    <source>
        <dbReference type="ARBA" id="ARBA00022729"/>
    </source>
</evidence>
<protein>
    <submittedName>
        <fullName evidence="5">Extracellular ligand-binding receptor</fullName>
    </submittedName>
</protein>
<dbReference type="RefSeq" id="WP_013018092.1">
    <property type="nucleotide sequence ID" value="NC_013947.1"/>
</dbReference>
<gene>
    <name evidence="5" type="ordered locus">Snas_2846</name>
</gene>
<comment type="similarity">
    <text evidence="1">Belongs to the leucine-binding protein family.</text>
</comment>
<dbReference type="PANTHER" id="PTHR30483:SF6">
    <property type="entry name" value="PERIPLASMIC BINDING PROTEIN OF ABC TRANSPORTER FOR NATURAL AMINO ACIDS"/>
    <property type="match status" value="1"/>
</dbReference>
<dbReference type="KEGG" id="sna:Snas_2846"/>
<evidence type="ECO:0000256" key="3">
    <source>
        <dbReference type="SAM" id="SignalP"/>
    </source>
</evidence>
<evidence type="ECO:0000313" key="6">
    <source>
        <dbReference type="Proteomes" id="UP000000844"/>
    </source>
</evidence>
<dbReference type="Pfam" id="PF13458">
    <property type="entry name" value="Peripla_BP_6"/>
    <property type="match status" value="1"/>
</dbReference>
<dbReference type="InterPro" id="IPR028082">
    <property type="entry name" value="Peripla_BP_I"/>
</dbReference>
<evidence type="ECO:0000313" key="5">
    <source>
        <dbReference type="EMBL" id="ADD42521.1"/>
    </source>
</evidence>
<keyword evidence="6" id="KW-1185">Reference proteome</keyword>
<sequence length="400" mass="43150">MTQRLRRRAFVTAAVAALALTATGCSSGSEDAGTVKIGWEIPKSGTYETLGKDLDAAFNLYLDTHGGKLGGRKVELKTVDETDKPEKALDAANKLIKQDEVVAMAGIQSSGSYEAIAPVAQENGIPLVGAGGRPQLEKNKDLDGLKGLWHTSWINAQTGQSIAPYIKKKIDGPVYAIGPDYEGGYANVEGFTDEFKKIGGKLANEKDGKPTYTPFPKIDDFGPYLTKIANSDAKAVYCFYAGANAIDFVKQYAESDAADIPLYGAFYTEGKVLEAQGKSAKGMYSTMNYSPDLDNEANREYVAEWTKKEQGQPSVYATAAWDAAQVLDLAIGSIPKGEEVTSEAITEAIGKLGKIKSPRGEWHLGEKTHAPIQKWYLREVKEDGGVLSNVRIEDLETLGS</sequence>
<dbReference type="HOGENOM" id="CLU_027128_1_2_11"/>
<dbReference type="eggNOG" id="COG0683">
    <property type="taxonomic scope" value="Bacteria"/>
</dbReference>
<organism evidence="5 6">
    <name type="scientific">Stackebrandtia nassauensis (strain DSM 44728 / CIP 108903 / NRRL B-16338 / NBRC 102104 / LLR-40K-21)</name>
    <dbReference type="NCBI Taxonomy" id="446470"/>
    <lineage>
        <taxon>Bacteria</taxon>
        <taxon>Bacillati</taxon>
        <taxon>Actinomycetota</taxon>
        <taxon>Actinomycetes</taxon>
        <taxon>Glycomycetales</taxon>
        <taxon>Glycomycetaceae</taxon>
        <taxon>Stackebrandtia</taxon>
    </lineage>
</organism>
<keyword evidence="2 3" id="KW-0732">Signal</keyword>
<evidence type="ECO:0000256" key="1">
    <source>
        <dbReference type="ARBA" id="ARBA00010062"/>
    </source>
</evidence>
<dbReference type="CDD" id="cd20014">
    <property type="entry name" value="PBP1_RPA0668_benzoate-like"/>
    <property type="match status" value="1"/>
</dbReference>
<dbReference type="InterPro" id="IPR028081">
    <property type="entry name" value="Leu-bd"/>
</dbReference>
<proteinExistence type="inferred from homology"/>
<dbReference type="PROSITE" id="PS51318">
    <property type="entry name" value="TAT"/>
    <property type="match status" value="1"/>
</dbReference>
<dbReference type="SUPFAM" id="SSF53822">
    <property type="entry name" value="Periplasmic binding protein-like I"/>
    <property type="match status" value="1"/>
</dbReference>
<dbReference type="InterPro" id="IPR051010">
    <property type="entry name" value="BCAA_transport"/>
</dbReference>
<keyword evidence="5" id="KW-0675">Receptor</keyword>
<accession>D3Q8E7</accession>
<evidence type="ECO:0000259" key="4">
    <source>
        <dbReference type="Pfam" id="PF13458"/>
    </source>
</evidence>
<reference evidence="5 6" key="1">
    <citation type="journal article" date="2009" name="Stand. Genomic Sci.">
        <title>Complete genome sequence of Stackebrandtia nassauensis type strain (LLR-40K-21).</title>
        <authorList>
            <person name="Munk C."/>
            <person name="Lapidus A."/>
            <person name="Copeland A."/>
            <person name="Jando M."/>
            <person name="Mayilraj S."/>
            <person name="Glavina Del Rio T."/>
            <person name="Nolan M."/>
            <person name="Chen F."/>
            <person name="Lucas S."/>
            <person name="Tice H."/>
            <person name="Cheng J.F."/>
            <person name="Han C."/>
            <person name="Detter J.C."/>
            <person name="Bruce D."/>
            <person name="Goodwin L."/>
            <person name="Chain P."/>
            <person name="Pitluck S."/>
            <person name="Goker M."/>
            <person name="Ovchinikova G."/>
            <person name="Pati A."/>
            <person name="Ivanova N."/>
            <person name="Mavromatis K."/>
            <person name="Chen A."/>
            <person name="Palaniappan K."/>
            <person name="Land M."/>
            <person name="Hauser L."/>
            <person name="Chang Y.J."/>
            <person name="Jeffries C.D."/>
            <person name="Bristow J."/>
            <person name="Eisen J.A."/>
            <person name="Markowitz V."/>
            <person name="Hugenholtz P."/>
            <person name="Kyrpides N.C."/>
            <person name="Klenk H.P."/>
        </authorList>
    </citation>
    <scope>NUCLEOTIDE SEQUENCE [LARGE SCALE GENOMIC DNA]</scope>
    <source>
        <strain evidence="6">DSM 44728 / CIP 108903 / NRRL B-16338 / NBRC 102104 / LLR-40K-21</strain>
    </source>
</reference>
<feature type="chain" id="PRO_5039206657" evidence="3">
    <location>
        <begin position="25"/>
        <end position="400"/>
    </location>
</feature>
<feature type="domain" description="Leucine-binding protein" evidence="4">
    <location>
        <begin position="34"/>
        <end position="384"/>
    </location>
</feature>
<name>D3Q8E7_STANL</name>
<dbReference type="Gene3D" id="3.40.50.2300">
    <property type="match status" value="2"/>
</dbReference>
<dbReference type="PROSITE" id="PS51257">
    <property type="entry name" value="PROKAR_LIPOPROTEIN"/>
    <property type="match status" value="1"/>
</dbReference>
<dbReference type="STRING" id="446470.Snas_2846"/>